<feature type="region of interest" description="Disordered" evidence="1">
    <location>
        <begin position="449"/>
        <end position="568"/>
    </location>
</feature>
<comment type="caution">
    <text evidence="2">The sequence shown here is derived from an EMBL/GenBank/DDBJ whole genome shotgun (WGS) entry which is preliminary data.</text>
</comment>
<feature type="compositionally biased region" description="Polar residues" evidence="1">
    <location>
        <begin position="633"/>
        <end position="645"/>
    </location>
</feature>
<accession>A0ABR3BGG5</accession>
<protein>
    <submittedName>
        <fullName evidence="2">Microtubule associated protein-domain-containing protein</fullName>
    </submittedName>
</protein>
<feature type="compositionally biased region" description="Basic and acidic residues" evidence="1">
    <location>
        <begin position="650"/>
        <end position="666"/>
    </location>
</feature>
<feature type="compositionally biased region" description="Low complexity" evidence="1">
    <location>
        <begin position="550"/>
        <end position="563"/>
    </location>
</feature>
<dbReference type="Gene3D" id="1.20.58.1520">
    <property type="match status" value="1"/>
</dbReference>
<sequence length="715" mass="84298">MFEEFEKSFCTRLQDLLTIHAEIGTPLEKIEQERSDLFNSILQLTDNLIQTRSNERDDLAALAIELRNRISKAKRLMGEYVADNTTKLPNQTLDDYVAGLCLEESIVKKHYEKRLTDVKELYSQLNSYAKSLGDCVNTEMMTEDSIDVSLPAVTALEEEIRRSEDEFTRRTQRVDHLVHNIVSLWTTLGLTPFSDQDHLIDQLNRLVRIDDKIPLYNQLVGDSGLQSITQLFRKLEDTRQECEFRRQEIVQSLHQMWDRLRIDHQTRNQLLQNCQGLTTRDIQMLEEEQSRLKRLKEERVGDFINATREELACLWDQLYMSDNERRMFGPAFTDIHDENALEAHENEVARLQLLVEDRKHILEKVEQHMNILQEIKDFENTTNDPSRLFGKGQRDPGRLLREEKFRKRVHRELPKIERELKGALNEFETTTKKTFNVYGESYLKVLESRDKRNTEMRSDDNDPKTPRRTNEEAFYRQQIISPIRQSPTTRSIFRTPQPTRTQAITASPRRQLRRQLSAQPQSNSGDSILHRVRENNIKQQHRHQHHHQDPPQQQQQQQQQQQDQDQDQELELELEQELELEPELEQKQTQQEQQKSLVQRQRQQLQQAKQKKQHQIGQQQNIKISNKRKRSNNDIMLSSGNSQEMSELDINSKEESTSSFELERPIRKLRKRIQRQNLAPPLDESKPCSDEDFSLDTGIFDDGPELSDMSDHDSL</sequence>
<name>A0ABR3BGG5_PHYBL</name>
<gene>
    <name evidence="2" type="ORF">J3Q64DRAFT_1068206</name>
</gene>
<organism evidence="2 3">
    <name type="scientific">Phycomyces blakesleeanus</name>
    <dbReference type="NCBI Taxonomy" id="4837"/>
    <lineage>
        <taxon>Eukaryota</taxon>
        <taxon>Fungi</taxon>
        <taxon>Fungi incertae sedis</taxon>
        <taxon>Mucoromycota</taxon>
        <taxon>Mucoromycotina</taxon>
        <taxon>Mucoromycetes</taxon>
        <taxon>Mucorales</taxon>
        <taxon>Phycomycetaceae</taxon>
        <taxon>Phycomyces</taxon>
    </lineage>
</organism>
<feature type="compositionally biased region" description="Basic and acidic residues" evidence="1">
    <location>
        <begin position="449"/>
        <end position="474"/>
    </location>
</feature>
<dbReference type="Proteomes" id="UP001448207">
    <property type="component" value="Unassembled WGS sequence"/>
</dbReference>
<dbReference type="Pfam" id="PF03999">
    <property type="entry name" value="MAP65_ASE1"/>
    <property type="match status" value="1"/>
</dbReference>
<feature type="compositionally biased region" description="Polar residues" evidence="1">
    <location>
        <begin position="478"/>
        <end position="505"/>
    </location>
</feature>
<feature type="compositionally biased region" description="Polar residues" evidence="1">
    <location>
        <begin position="514"/>
        <end position="526"/>
    </location>
</feature>
<evidence type="ECO:0000313" key="2">
    <source>
        <dbReference type="EMBL" id="KAL0097658.1"/>
    </source>
</evidence>
<evidence type="ECO:0000313" key="3">
    <source>
        <dbReference type="Proteomes" id="UP001448207"/>
    </source>
</evidence>
<keyword evidence="3" id="KW-1185">Reference proteome</keyword>
<proteinExistence type="predicted"/>
<evidence type="ECO:0000256" key="1">
    <source>
        <dbReference type="SAM" id="MobiDB-lite"/>
    </source>
</evidence>
<feature type="region of interest" description="Disordered" evidence="1">
    <location>
        <begin position="600"/>
        <end position="715"/>
    </location>
</feature>
<dbReference type="InterPro" id="IPR007145">
    <property type="entry name" value="MAP65_Ase1_PRC1"/>
</dbReference>
<dbReference type="EMBL" id="JBCLYO010000001">
    <property type="protein sequence ID" value="KAL0097658.1"/>
    <property type="molecule type" value="Genomic_DNA"/>
</dbReference>
<dbReference type="PANTHER" id="PTHR19321:SF41">
    <property type="entry name" value="FASCETTO-RELATED"/>
    <property type="match status" value="1"/>
</dbReference>
<reference evidence="2 3" key="1">
    <citation type="submission" date="2024-04" db="EMBL/GenBank/DDBJ databases">
        <title>Symmetric and asymmetric DNA N6-adenine methylation regulates different biological responses in Mucorales.</title>
        <authorList>
            <consortium name="Lawrence Berkeley National Laboratory"/>
            <person name="Lax C."/>
            <person name="Mondo S.J."/>
            <person name="Osorio-Concepcion M."/>
            <person name="Muszewska A."/>
            <person name="Corrochano-Luque M."/>
            <person name="Gutierrez G."/>
            <person name="Riley R."/>
            <person name="Lipzen A."/>
            <person name="Guo J."/>
            <person name="Hundley H."/>
            <person name="Amirebrahimi M."/>
            <person name="Ng V."/>
            <person name="Lorenzo-Gutierrez D."/>
            <person name="Binder U."/>
            <person name="Yang J."/>
            <person name="Song Y."/>
            <person name="Canovas D."/>
            <person name="Navarro E."/>
            <person name="Freitag M."/>
            <person name="Gabaldon T."/>
            <person name="Grigoriev I.V."/>
            <person name="Corrochano L.M."/>
            <person name="Nicolas F.E."/>
            <person name="Garre V."/>
        </authorList>
    </citation>
    <scope>NUCLEOTIDE SEQUENCE [LARGE SCALE GENOMIC DNA]</scope>
    <source>
        <strain evidence="2 3">L51</strain>
    </source>
</reference>
<dbReference type="PANTHER" id="PTHR19321">
    <property type="entry name" value="PROTEIN REGULATOR OF CYTOKINESIS 1 PRC1-RELATED"/>
    <property type="match status" value="1"/>
</dbReference>